<dbReference type="WBParaSite" id="maker-unitig_38644-snap-gene-0.0-mRNA-1">
    <property type="protein sequence ID" value="maker-unitig_38644-snap-gene-0.0-mRNA-1"/>
    <property type="gene ID" value="maker-unitig_38644-snap-gene-0.0"/>
</dbReference>
<sequence>MQQVLIFLQTPASQAICWHLLLLLQSFLDAIQSTSTCGTTSGPS</sequence>
<dbReference type="AlphaFoldDB" id="A0A1I8FM66"/>
<reference evidence="3" key="1">
    <citation type="submission" date="2016-11" db="UniProtKB">
        <authorList>
            <consortium name="WormBaseParasite"/>
        </authorList>
    </citation>
    <scope>IDENTIFICATION</scope>
</reference>
<evidence type="ECO:0000256" key="1">
    <source>
        <dbReference type="SAM" id="SignalP"/>
    </source>
</evidence>
<dbReference type="Proteomes" id="UP000095280">
    <property type="component" value="Unplaced"/>
</dbReference>
<accession>A0A1I8FM66</accession>
<name>A0A1I8FM66_9PLAT</name>
<keyword evidence="2" id="KW-1185">Reference proteome</keyword>
<organism evidence="2 3">
    <name type="scientific">Macrostomum lignano</name>
    <dbReference type="NCBI Taxonomy" id="282301"/>
    <lineage>
        <taxon>Eukaryota</taxon>
        <taxon>Metazoa</taxon>
        <taxon>Spiralia</taxon>
        <taxon>Lophotrochozoa</taxon>
        <taxon>Platyhelminthes</taxon>
        <taxon>Rhabditophora</taxon>
        <taxon>Macrostomorpha</taxon>
        <taxon>Macrostomida</taxon>
        <taxon>Macrostomidae</taxon>
        <taxon>Macrostomum</taxon>
    </lineage>
</organism>
<keyword evidence="1" id="KW-0732">Signal</keyword>
<feature type="chain" id="PRO_5009318777" evidence="1">
    <location>
        <begin position="34"/>
        <end position="44"/>
    </location>
</feature>
<evidence type="ECO:0000313" key="3">
    <source>
        <dbReference type="WBParaSite" id="maker-unitig_38644-snap-gene-0.0-mRNA-1"/>
    </source>
</evidence>
<protein>
    <submittedName>
        <fullName evidence="3">Uncharacterized protein</fullName>
    </submittedName>
</protein>
<feature type="signal peptide" evidence="1">
    <location>
        <begin position="1"/>
        <end position="33"/>
    </location>
</feature>
<evidence type="ECO:0000313" key="2">
    <source>
        <dbReference type="Proteomes" id="UP000095280"/>
    </source>
</evidence>
<proteinExistence type="predicted"/>